<evidence type="ECO:0000313" key="3">
    <source>
        <dbReference type="Proteomes" id="UP001301350"/>
    </source>
</evidence>
<evidence type="ECO:0000256" key="1">
    <source>
        <dbReference type="SAM" id="MobiDB-lite"/>
    </source>
</evidence>
<reference evidence="2 3" key="1">
    <citation type="submission" date="2022-07" db="EMBL/GenBank/DDBJ databases">
        <title>Genome-wide signatures of adaptation to extreme environments.</title>
        <authorList>
            <person name="Cho C.H."/>
            <person name="Yoon H.S."/>
        </authorList>
    </citation>
    <scope>NUCLEOTIDE SEQUENCE [LARGE SCALE GENOMIC DNA]</scope>
    <source>
        <strain evidence="2 3">DBV 063 E5</strain>
    </source>
</reference>
<accession>A0AAV9IW97</accession>
<feature type="compositionally biased region" description="Polar residues" evidence="1">
    <location>
        <begin position="638"/>
        <end position="657"/>
    </location>
</feature>
<feature type="region of interest" description="Disordered" evidence="1">
    <location>
        <begin position="33"/>
        <end position="84"/>
    </location>
</feature>
<evidence type="ECO:0000313" key="2">
    <source>
        <dbReference type="EMBL" id="KAK4536386.1"/>
    </source>
</evidence>
<keyword evidence="3" id="KW-1185">Reference proteome</keyword>
<feature type="region of interest" description="Disordered" evidence="1">
    <location>
        <begin position="637"/>
        <end position="674"/>
    </location>
</feature>
<dbReference type="EMBL" id="JANCYW010000008">
    <property type="protein sequence ID" value="KAK4536386.1"/>
    <property type="molecule type" value="Genomic_DNA"/>
</dbReference>
<feature type="region of interest" description="Disordered" evidence="1">
    <location>
        <begin position="392"/>
        <end position="440"/>
    </location>
</feature>
<comment type="caution">
    <text evidence="2">The sequence shown here is derived from an EMBL/GenBank/DDBJ whole genome shotgun (WGS) entry which is preliminary data.</text>
</comment>
<feature type="compositionally biased region" description="Basic and acidic residues" evidence="1">
    <location>
        <begin position="46"/>
        <end position="65"/>
    </location>
</feature>
<dbReference type="Proteomes" id="UP001301350">
    <property type="component" value="Unassembled WGS sequence"/>
</dbReference>
<gene>
    <name evidence="2" type="ORF">CDCA_CDCA08G2411</name>
</gene>
<name>A0AAV9IW97_CYACA</name>
<dbReference type="AlphaFoldDB" id="A0AAV9IW97"/>
<protein>
    <submittedName>
        <fullName evidence="2">Uncharacterized protein</fullName>
    </submittedName>
</protein>
<organism evidence="2 3">
    <name type="scientific">Cyanidium caldarium</name>
    <name type="common">Red alga</name>
    <dbReference type="NCBI Taxonomy" id="2771"/>
    <lineage>
        <taxon>Eukaryota</taxon>
        <taxon>Rhodophyta</taxon>
        <taxon>Bangiophyceae</taxon>
        <taxon>Cyanidiales</taxon>
        <taxon>Cyanidiaceae</taxon>
        <taxon>Cyanidium</taxon>
    </lineage>
</organism>
<proteinExistence type="predicted"/>
<sequence>MGRGGVLWRVRRGPYGDRATIDAKRDASLGNWAGREAGATAGELMARADRETGENTRGERTADRTEDADDREQVANGTRGRASAAAADRTGCMGAEGDGSAMGIKRRRRVYCGSLCRVPTPAMLTAPNNRIDVEAAAAAPTTSPDAQLAAEPAEPVSVAADTVAAPSAAKTDDEEAVGRTLATETECAEVFAMDGADKGAEEHPTMSTAAEGDTPAVAVDPGAEHPSPPLDARFTPKRCRCGTAHIPPAGLEVHLYVDGFSFAKTGAPRYPYDRDARNALLCLDQGILPVADELPVPMTREFAAAGGGLPVKLYNHVENPEQVYEVQLRPDNLALCVDLLEMPQLAANKNSSLLARTESLILRILHRQLELAPRCTPSALRSHLRGSAVLNFALEPPPPPPQALRLRRRRASAQPVPPSMGARRPRPPPPLSRRARRPSLNTQALVLIASGEHQQTRRREHGGADLNAAALVSSRGDHEPARLRPVLNTAQLGNKPRLLRQMRFTAQRVHPVIVQSAPHDTPAADAATSTSALGVAGRPRPSSTHVPPVGTAQLREIKAVCRLEIISTPHRGCEGVIRRALERQRDTDVVRIELGSEQNAHRFATQFRRLMRGEGYTCEEDVLVPLTGAADTLRRVPSASTVASGGNHGDANNSSTPHPLPADAASRGPGRTAN</sequence>